<keyword evidence="4" id="KW-1185">Reference proteome</keyword>
<organism evidence="3 4">
    <name type="scientific">Madurella mycetomatis</name>
    <dbReference type="NCBI Taxonomy" id="100816"/>
    <lineage>
        <taxon>Eukaryota</taxon>
        <taxon>Fungi</taxon>
        <taxon>Dikarya</taxon>
        <taxon>Ascomycota</taxon>
        <taxon>Pezizomycotina</taxon>
        <taxon>Sordariomycetes</taxon>
        <taxon>Sordariomycetidae</taxon>
        <taxon>Sordariales</taxon>
        <taxon>Sordariales incertae sedis</taxon>
        <taxon>Madurella</taxon>
    </lineage>
</organism>
<feature type="chain" id="PRO_5008043874" evidence="2">
    <location>
        <begin position="27"/>
        <end position="345"/>
    </location>
</feature>
<feature type="transmembrane region" description="Helical" evidence="1">
    <location>
        <begin position="199"/>
        <end position="221"/>
    </location>
</feature>
<keyword evidence="1" id="KW-1133">Transmembrane helix</keyword>
<feature type="transmembrane region" description="Helical" evidence="1">
    <location>
        <begin position="278"/>
        <end position="300"/>
    </location>
</feature>
<feature type="transmembrane region" description="Helical" evidence="1">
    <location>
        <begin position="124"/>
        <end position="148"/>
    </location>
</feature>
<dbReference type="EMBL" id="LCTW02000043">
    <property type="protein sequence ID" value="KXX81081.1"/>
    <property type="molecule type" value="Genomic_DNA"/>
</dbReference>
<dbReference type="Proteomes" id="UP000078237">
    <property type="component" value="Unassembled WGS sequence"/>
</dbReference>
<feature type="signal peptide" evidence="2">
    <location>
        <begin position="1"/>
        <end position="26"/>
    </location>
</feature>
<dbReference type="STRING" id="100816.A0A175WC62"/>
<dbReference type="AlphaFoldDB" id="A0A175WC62"/>
<proteinExistence type="predicted"/>
<evidence type="ECO:0000313" key="4">
    <source>
        <dbReference type="Proteomes" id="UP000078237"/>
    </source>
</evidence>
<evidence type="ECO:0000313" key="3">
    <source>
        <dbReference type="EMBL" id="KXX81081.1"/>
    </source>
</evidence>
<keyword evidence="2" id="KW-0732">Signal</keyword>
<sequence length="345" mass="38850">MAPRTSRVWRALLASPFLLLAWLCFTEMDLAKLDVYQKQVLGSGKIQWDGGSLTVFSRFYRVDALDEMWRHAVVTFAPSSLGFDAISRWQMLSFLTDLGPIYTVWLLESCRSANAWTPAYFATFWAFAAQFVGIGTIAPIFYFTSLVFGPRATDVARGLNRRLDSKYFPLLLPLVLGLHNFEVFAGYHSPDPVTRQYWIWAWQMSPLWIGVANVIGTHTIGSRLQTSRIAPPLLPLGVVCLVSAGVWVSTLLFSPYSMPEIFVPDLAKQTDLLLHVRRAFQFDQVCLFGASFLWLAYLLLDMYSAGLVGFDAFWPVALLPVVMACAGPGVTFAIGWYWRERILSS</sequence>
<feature type="transmembrane region" description="Helical" evidence="1">
    <location>
        <begin position="233"/>
        <end position="258"/>
    </location>
</feature>
<gene>
    <name evidence="3" type="ORF">MMYC01_202800</name>
</gene>
<reference evidence="3 4" key="1">
    <citation type="journal article" date="2016" name="Genome Announc.">
        <title>Genome Sequence of Madurella mycetomatis mm55, Isolated from a Human Mycetoma Case in Sudan.</title>
        <authorList>
            <person name="Smit S."/>
            <person name="Derks M.F."/>
            <person name="Bervoets S."/>
            <person name="Fahal A."/>
            <person name="van Leeuwen W."/>
            <person name="van Belkum A."/>
            <person name="van de Sande W.W."/>
        </authorList>
    </citation>
    <scope>NUCLEOTIDE SEQUENCE [LARGE SCALE GENOMIC DNA]</scope>
    <source>
        <strain evidence="4">mm55</strain>
    </source>
</reference>
<comment type="caution">
    <text evidence="3">The sequence shown here is derived from an EMBL/GenBank/DDBJ whole genome shotgun (WGS) entry which is preliminary data.</text>
</comment>
<evidence type="ECO:0000256" key="2">
    <source>
        <dbReference type="SAM" id="SignalP"/>
    </source>
</evidence>
<protein>
    <submittedName>
        <fullName evidence="3">Uncharacterized protein</fullName>
    </submittedName>
</protein>
<dbReference type="OrthoDB" id="72269at2759"/>
<keyword evidence="1" id="KW-0472">Membrane</keyword>
<accession>A0A175WC62</accession>
<name>A0A175WC62_9PEZI</name>
<feature type="transmembrane region" description="Helical" evidence="1">
    <location>
        <begin position="168"/>
        <end position="187"/>
    </location>
</feature>
<evidence type="ECO:0000256" key="1">
    <source>
        <dbReference type="SAM" id="Phobius"/>
    </source>
</evidence>
<dbReference type="VEuPathDB" id="FungiDB:MMYC01_202800"/>
<keyword evidence="1" id="KW-0812">Transmembrane</keyword>
<feature type="transmembrane region" description="Helical" evidence="1">
    <location>
        <begin position="312"/>
        <end position="338"/>
    </location>
</feature>